<evidence type="ECO:0000313" key="2">
    <source>
        <dbReference type="EMBL" id="MDX2293820.1"/>
    </source>
</evidence>
<name>A0ABU4K7U0_9ACTN</name>
<proteinExistence type="predicted"/>
<keyword evidence="3" id="KW-1185">Reference proteome</keyword>
<feature type="transmembrane region" description="Helical" evidence="1">
    <location>
        <begin position="12"/>
        <end position="35"/>
    </location>
</feature>
<sequence>MTPPRPRVRPALDLAFAVLLLAADAAACLMAVLMMGLRGLGRGAPPDFGPPPFDWVPVGWFAALAAAVAATGWALRSHGWRAAAWTQLGAAGLLALGTAAATVSSGG</sequence>
<dbReference type="EMBL" id="JAWJZF010000372">
    <property type="protein sequence ID" value="MDX2293820.1"/>
    <property type="molecule type" value="Genomic_DNA"/>
</dbReference>
<keyword evidence="1" id="KW-0812">Transmembrane</keyword>
<feature type="transmembrane region" description="Helical" evidence="1">
    <location>
        <begin position="55"/>
        <end position="75"/>
    </location>
</feature>
<dbReference type="RefSeq" id="WP_319010177.1">
    <property type="nucleotide sequence ID" value="NZ_JAWJZF010000372.1"/>
</dbReference>
<protein>
    <submittedName>
        <fullName evidence="2">DUF6234 family protein</fullName>
    </submittedName>
</protein>
<keyword evidence="1" id="KW-0472">Membrane</keyword>
<gene>
    <name evidence="2" type="ORF">R2363_16765</name>
</gene>
<reference evidence="2 3" key="1">
    <citation type="submission" date="2023-10" db="EMBL/GenBank/DDBJ databases">
        <authorList>
            <person name="Wang X.X."/>
        </authorList>
    </citation>
    <scope>NUCLEOTIDE SEQUENCE [LARGE SCALE GENOMIC DNA]</scope>
    <source>
        <strain evidence="2 3">NBRC 12816</strain>
    </source>
</reference>
<organism evidence="2 3">
    <name type="scientific">Streptomyces roseolus</name>
    <dbReference type="NCBI Taxonomy" id="67358"/>
    <lineage>
        <taxon>Bacteria</taxon>
        <taxon>Bacillati</taxon>
        <taxon>Actinomycetota</taxon>
        <taxon>Actinomycetes</taxon>
        <taxon>Kitasatosporales</taxon>
        <taxon>Streptomycetaceae</taxon>
        <taxon>Streptomyces</taxon>
    </lineage>
</organism>
<accession>A0ABU4K7U0</accession>
<dbReference type="Proteomes" id="UP001278571">
    <property type="component" value="Unassembled WGS sequence"/>
</dbReference>
<evidence type="ECO:0000313" key="3">
    <source>
        <dbReference type="Proteomes" id="UP001278571"/>
    </source>
</evidence>
<evidence type="ECO:0000256" key="1">
    <source>
        <dbReference type="SAM" id="Phobius"/>
    </source>
</evidence>
<feature type="transmembrane region" description="Helical" evidence="1">
    <location>
        <begin position="82"/>
        <end position="103"/>
    </location>
</feature>
<comment type="caution">
    <text evidence="2">The sequence shown here is derived from an EMBL/GenBank/DDBJ whole genome shotgun (WGS) entry which is preliminary data.</text>
</comment>
<keyword evidence="1" id="KW-1133">Transmembrane helix</keyword>